<evidence type="ECO:0000256" key="2">
    <source>
        <dbReference type="ARBA" id="ARBA00022801"/>
    </source>
</evidence>
<organism evidence="6 7">
    <name type="scientific">Microbacterium betulae</name>
    <dbReference type="NCBI Taxonomy" id="2981139"/>
    <lineage>
        <taxon>Bacteria</taxon>
        <taxon>Bacillati</taxon>
        <taxon>Actinomycetota</taxon>
        <taxon>Actinomycetes</taxon>
        <taxon>Micrococcales</taxon>
        <taxon>Microbacteriaceae</taxon>
        <taxon>Microbacterium</taxon>
    </lineage>
</organism>
<dbReference type="Proteomes" id="UP001305498">
    <property type="component" value="Chromosome"/>
</dbReference>
<comment type="similarity">
    <text evidence="1">Belongs to the glycosyl hydrolase 3 family.</text>
</comment>
<keyword evidence="7" id="KW-1185">Reference proteome</keyword>
<feature type="domain" description="Glycoside hydrolase family 3 N-terminal" evidence="5">
    <location>
        <begin position="79"/>
        <end position="379"/>
    </location>
</feature>
<proteinExistence type="inferred from homology"/>
<feature type="chain" id="PRO_5041662812" evidence="4">
    <location>
        <begin position="27"/>
        <end position="403"/>
    </location>
</feature>
<keyword evidence="4" id="KW-0732">Signal</keyword>
<dbReference type="Pfam" id="PF00933">
    <property type="entry name" value="Glyco_hydro_3"/>
    <property type="match status" value="1"/>
</dbReference>
<evidence type="ECO:0000313" key="6">
    <source>
        <dbReference type="EMBL" id="WOF24644.1"/>
    </source>
</evidence>
<feature type="signal peptide" evidence="4">
    <location>
        <begin position="1"/>
        <end position="26"/>
    </location>
</feature>
<sequence length="403" mass="41790">MRRRLWPATAVLVATTAMLVAPPATAESAAPEPSSPAGDATVRVEPATGDVYAARAAQIVAGMTPEQRAGAVVMGHIPSRDAETVRAYLADGDLGGFLLMGANVGWEEQVRSLTDAMVVDPALPPLIAVDQEGGSVSRLYWDRAESARTLRDESPGVTEDAFAARGALVARAGIGVNFGIVADVTDDTGSFIWRRVLGETASGATSRVAAAVTGEAPYVLSALKHFPGHGAVREDSHYTVPTTDMSLTQWQSQAARPFSAGISAEAPIVMTGHLAYTAVDERPASLSPEWYRILREDLGFDGVAVTDDLGMLVQSGLPEYADPVRNAVSAIAAGADLVLTVASSTSQTAPDMAAGIAAAVSAGALDEARLTEAATRVVELRLRLAGDGRSLLPCTGECLAPES</sequence>
<dbReference type="GO" id="GO:0009254">
    <property type="term" value="P:peptidoglycan turnover"/>
    <property type="evidence" value="ECO:0007669"/>
    <property type="project" value="TreeGrafter"/>
</dbReference>
<dbReference type="InterPro" id="IPR001764">
    <property type="entry name" value="Glyco_hydro_3_N"/>
</dbReference>
<dbReference type="GO" id="GO:0005975">
    <property type="term" value="P:carbohydrate metabolic process"/>
    <property type="evidence" value="ECO:0007669"/>
    <property type="project" value="InterPro"/>
</dbReference>
<evidence type="ECO:0000256" key="4">
    <source>
        <dbReference type="SAM" id="SignalP"/>
    </source>
</evidence>
<gene>
    <name evidence="6" type="ORF">N8K70_08320</name>
</gene>
<evidence type="ECO:0000259" key="5">
    <source>
        <dbReference type="Pfam" id="PF00933"/>
    </source>
</evidence>
<dbReference type="PANTHER" id="PTHR30480:SF16">
    <property type="entry name" value="GLYCOSIDE HYDROLASE FAMILY 3 DOMAIN PROTEIN"/>
    <property type="match status" value="1"/>
</dbReference>
<dbReference type="EMBL" id="CP118157">
    <property type="protein sequence ID" value="WOF24644.1"/>
    <property type="molecule type" value="Genomic_DNA"/>
</dbReference>
<dbReference type="PANTHER" id="PTHR30480">
    <property type="entry name" value="BETA-HEXOSAMINIDASE-RELATED"/>
    <property type="match status" value="1"/>
</dbReference>
<dbReference type="KEGG" id="mbet:N8K70_08320"/>
<name>A0AA97I773_9MICO</name>
<evidence type="ECO:0000256" key="1">
    <source>
        <dbReference type="ARBA" id="ARBA00005336"/>
    </source>
</evidence>
<dbReference type="Gene3D" id="3.20.20.300">
    <property type="entry name" value="Glycoside hydrolase, family 3, N-terminal domain"/>
    <property type="match status" value="1"/>
</dbReference>
<dbReference type="InterPro" id="IPR050226">
    <property type="entry name" value="NagZ_Beta-hexosaminidase"/>
</dbReference>
<dbReference type="GO" id="GO:0004553">
    <property type="term" value="F:hydrolase activity, hydrolyzing O-glycosyl compounds"/>
    <property type="evidence" value="ECO:0007669"/>
    <property type="project" value="InterPro"/>
</dbReference>
<keyword evidence="2 6" id="KW-0378">Hydrolase</keyword>
<dbReference type="RefSeq" id="WP_317141117.1">
    <property type="nucleotide sequence ID" value="NZ_CP118157.1"/>
</dbReference>
<accession>A0AA97I773</accession>
<evidence type="ECO:0000256" key="3">
    <source>
        <dbReference type="ARBA" id="ARBA00023295"/>
    </source>
</evidence>
<evidence type="ECO:0000313" key="7">
    <source>
        <dbReference type="Proteomes" id="UP001305498"/>
    </source>
</evidence>
<reference evidence="6 7" key="1">
    <citation type="submission" date="2023-02" db="EMBL/GenBank/DDBJ databases">
        <title>Microbacterium betulae sp. nov., isolated from birch wood.</title>
        <authorList>
            <person name="Pasciak M."/>
            <person name="Pawlik K.J."/>
            <person name="Martynowski D."/>
            <person name="Laczmanski L."/>
            <person name="Ciekot J."/>
            <person name="Szponar B."/>
            <person name="Wojcik-Fatla A."/>
            <person name="Mackiewicz B."/>
            <person name="Farian E."/>
            <person name="Cholewa G."/>
            <person name="Cholewa A."/>
            <person name="Dutkiewicz J."/>
        </authorList>
    </citation>
    <scope>NUCLEOTIDE SEQUENCE [LARGE SCALE GENOMIC DNA]</scope>
    <source>
        <strain evidence="6 7">AB</strain>
    </source>
</reference>
<protein>
    <submittedName>
        <fullName evidence="6">Glycoside hydrolase family 3 N-terminal domain-containing protein</fullName>
    </submittedName>
</protein>
<dbReference type="InterPro" id="IPR036962">
    <property type="entry name" value="Glyco_hydro_3_N_sf"/>
</dbReference>
<dbReference type="AlphaFoldDB" id="A0AA97I773"/>
<keyword evidence="3" id="KW-0326">Glycosidase</keyword>
<dbReference type="SUPFAM" id="SSF51445">
    <property type="entry name" value="(Trans)glycosidases"/>
    <property type="match status" value="1"/>
</dbReference>
<dbReference type="InterPro" id="IPR017853">
    <property type="entry name" value="GH"/>
</dbReference>